<organism evidence="2 3">
    <name type="scientific">Pristionchus pacificus</name>
    <name type="common">Parasitic nematode worm</name>
    <dbReference type="NCBI Taxonomy" id="54126"/>
    <lineage>
        <taxon>Eukaryota</taxon>
        <taxon>Metazoa</taxon>
        <taxon>Ecdysozoa</taxon>
        <taxon>Nematoda</taxon>
        <taxon>Chromadorea</taxon>
        <taxon>Rhabditida</taxon>
        <taxon>Rhabditina</taxon>
        <taxon>Diplogasteromorpha</taxon>
        <taxon>Diplogasteroidea</taxon>
        <taxon>Neodiplogasteridae</taxon>
        <taxon>Pristionchus</taxon>
    </lineage>
</organism>
<sequence>NNDHIVPNDMDTVSPSGIPSAAEIAAPNEKNNATIVESVIKKEVSEDEVADASKSAVEKENTEPISGRVKKKRKVSATSGNKEKEKSVDSGSSNANDDNDVPLKRRLRDRPKANEKDVRKSVEKKQDDEVDGGKKWSKKGKFDKAEKEMFAYMDAVCEELGVAEPIPAARMEEEENEDDGTDMEDNEEPEEEVG</sequence>
<evidence type="ECO:0000256" key="1">
    <source>
        <dbReference type="SAM" id="MobiDB-lite"/>
    </source>
</evidence>
<protein>
    <submittedName>
        <fullName evidence="2">Uncharacterized protein</fullName>
    </submittedName>
</protein>
<accession>A0A8R1UY81</accession>
<feature type="region of interest" description="Disordered" evidence="1">
    <location>
        <begin position="41"/>
        <end position="144"/>
    </location>
</feature>
<feature type="compositionally biased region" description="Basic and acidic residues" evidence="1">
    <location>
        <begin position="110"/>
        <end position="144"/>
    </location>
</feature>
<proteinExistence type="predicted"/>
<evidence type="ECO:0000313" key="3">
    <source>
        <dbReference type="Proteomes" id="UP000005239"/>
    </source>
</evidence>
<feature type="region of interest" description="Disordered" evidence="1">
    <location>
        <begin position="1"/>
        <end position="25"/>
    </location>
</feature>
<evidence type="ECO:0000313" key="2">
    <source>
        <dbReference type="EnsemblMetazoa" id="PPA39889.1"/>
    </source>
</evidence>
<keyword evidence="3" id="KW-1185">Reference proteome</keyword>
<accession>A0A2A6BIC7</accession>
<reference evidence="3" key="1">
    <citation type="journal article" date="2008" name="Nat. Genet.">
        <title>The Pristionchus pacificus genome provides a unique perspective on nematode lifestyle and parasitism.</title>
        <authorList>
            <person name="Dieterich C."/>
            <person name="Clifton S.W."/>
            <person name="Schuster L.N."/>
            <person name="Chinwalla A."/>
            <person name="Delehaunty K."/>
            <person name="Dinkelacker I."/>
            <person name="Fulton L."/>
            <person name="Fulton R."/>
            <person name="Godfrey J."/>
            <person name="Minx P."/>
            <person name="Mitreva M."/>
            <person name="Roeseler W."/>
            <person name="Tian H."/>
            <person name="Witte H."/>
            <person name="Yang S.P."/>
            <person name="Wilson R.K."/>
            <person name="Sommer R.J."/>
        </authorList>
    </citation>
    <scope>NUCLEOTIDE SEQUENCE [LARGE SCALE GENOMIC DNA]</scope>
    <source>
        <strain evidence="3">PS312</strain>
    </source>
</reference>
<gene>
    <name evidence="2" type="primary">WBGene00278258</name>
</gene>
<feature type="region of interest" description="Disordered" evidence="1">
    <location>
        <begin position="164"/>
        <end position="194"/>
    </location>
</feature>
<dbReference type="AlphaFoldDB" id="A0A2A6BIC7"/>
<name>A0A2A6BIC7_PRIPA</name>
<dbReference type="Proteomes" id="UP000005239">
    <property type="component" value="Unassembled WGS sequence"/>
</dbReference>
<feature type="compositionally biased region" description="Acidic residues" evidence="1">
    <location>
        <begin position="172"/>
        <end position="194"/>
    </location>
</feature>
<dbReference type="EnsemblMetazoa" id="PPA39889.1">
    <property type="protein sequence ID" value="PPA39889.1"/>
    <property type="gene ID" value="WBGene00278258"/>
</dbReference>
<reference evidence="2" key="2">
    <citation type="submission" date="2022-06" db="UniProtKB">
        <authorList>
            <consortium name="EnsemblMetazoa"/>
        </authorList>
    </citation>
    <scope>IDENTIFICATION</scope>
    <source>
        <strain evidence="2">PS312</strain>
    </source>
</reference>